<keyword evidence="1" id="KW-0472">Membrane</keyword>
<feature type="domain" description="HTH luxR-type" evidence="3">
    <location>
        <begin position="553"/>
        <end position="610"/>
    </location>
</feature>
<dbReference type="SMART" id="SM00421">
    <property type="entry name" value="HTH_LUXR"/>
    <property type="match status" value="1"/>
</dbReference>
<protein>
    <recommendedName>
        <fullName evidence="3">HTH luxR-type domain-containing protein</fullName>
    </recommendedName>
</protein>
<keyword evidence="1" id="KW-1133">Transmembrane helix</keyword>
<accession>A0A9D9DU27</accession>
<evidence type="ECO:0000256" key="1">
    <source>
        <dbReference type="SAM" id="Phobius"/>
    </source>
</evidence>
<feature type="chain" id="PRO_5038365159" description="HTH luxR-type domain-containing protein" evidence="2">
    <location>
        <begin position="41"/>
        <end position="614"/>
    </location>
</feature>
<dbReference type="InterPro" id="IPR000792">
    <property type="entry name" value="Tscrpt_reg_LuxR_C"/>
</dbReference>
<evidence type="ECO:0000313" key="5">
    <source>
        <dbReference type="Proteomes" id="UP000823612"/>
    </source>
</evidence>
<dbReference type="InterPro" id="IPR013249">
    <property type="entry name" value="RNA_pol_sigma70_r4_t2"/>
</dbReference>
<gene>
    <name evidence="4" type="ORF">IAB08_02395</name>
</gene>
<evidence type="ECO:0000313" key="4">
    <source>
        <dbReference type="EMBL" id="MBO8432130.1"/>
    </source>
</evidence>
<feature type="transmembrane region" description="Helical" evidence="1">
    <location>
        <begin position="414"/>
        <end position="433"/>
    </location>
</feature>
<feature type="signal peptide" evidence="2">
    <location>
        <begin position="1"/>
        <end position="40"/>
    </location>
</feature>
<dbReference type="Gene3D" id="1.25.40.10">
    <property type="entry name" value="Tetratricopeptide repeat domain"/>
    <property type="match status" value="2"/>
</dbReference>
<dbReference type="Gene3D" id="1.10.10.10">
    <property type="entry name" value="Winged helix-like DNA-binding domain superfamily/Winged helix DNA-binding domain"/>
    <property type="match status" value="1"/>
</dbReference>
<dbReference type="InterPro" id="IPR011990">
    <property type="entry name" value="TPR-like_helical_dom_sf"/>
</dbReference>
<dbReference type="SUPFAM" id="SSF46894">
    <property type="entry name" value="C-terminal effector domain of the bipartite response regulators"/>
    <property type="match status" value="1"/>
</dbReference>
<dbReference type="InterPro" id="IPR019734">
    <property type="entry name" value="TPR_rpt"/>
</dbReference>
<reference evidence="4" key="2">
    <citation type="journal article" date="2021" name="PeerJ">
        <title>Extensive microbial diversity within the chicken gut microbiome revealed by metagenomics and culture.</title>
        <authorList>
            <person name="Gilroy R."/>
            <person name="Ravi A."/>
            <person name="Getino M."/>
            <person name="Pursley I."/>
            <person name="Horton D.L."/>
            <person name="Alikhan N.F."/>
            <person name="Baker D."/>
            <person name="Gharbi K."/>
            <person name="Hall N."/>
            <person name="Watson M."/>
            <person name="Adriaenssens E.M."/>
            <person name="Foster-Nyarko E."/>
            <person name="Jarju S."/>
            <person name="Secka A."/>
            <person name="Antonio M."/>
            <person name="Oren A."/>
            <person name="Chaudhuri R.R."/>
            <person name="La Ragione R."/>
            <person name="Hildebrand F."/>
            <person name="Pallen M.J."/>
        </authorList>
    </citation>
    <scope>NUCLEOTIDE SEQUENCE</scope>
    <source>
        <strain evidence="4">2889</strain>
    </source>
</reference>
<comment type="caution">
    <text evidence="4">The sequence shown here is derived from an EMBL/GenBank/DDBJ whole genome shotgun (WGS) entry which is preliminary data.</text>
</comment>
<sequence length="614" mass="71161">MVHAADARRGKRKHPCRRKNATSLLTGVALLCLFLTHASAQDESKQKTRLQAKTDYFQNKIEDSSTEPWRKIPYYDSLASLYSQLDERQNQYKTRKEQIAFLKKQGYFSQAIQICQDILATMDAQNHLDSIDRAYRAETQLSLGILLSHAGMHQESVATFLDLLRTPAPDWVQLQAHSYLGYIYMQKQQAEQSMEHHVQAKRIFYSMPQEEPGTQAQRGILFNHLASWYYAKAQYDSAIHYLKEVVVKGSPDEDHQKLLLYNNMGLIYMLLDETPIANEYLHQALSLARAQKNAYMETVSLQNIAFLQMQSGQLDKAGKTYLQAISLAQKMDFKDLLSSLMIAYSDILFQTGRYQEFKDYYTAGIEKRDSLSGVMSQIQLDYLTAKYENYKMASDKKMLEQDLHMSNLSNQRRGIVLAIAAFLITSLLIYIANMFKRLRMKNKEVNRLHDYVQKTKLLQEEGIDNLESSIESKNRELAARSLYLVRVNDTLKEVRKEMEKIRSCKSPEEKDLMLQNLEKSLSCFDGNVNGWQDFRFYFEQIHKDFYTQLTSHAPDMSPVEQRLCALLASNLTPKEIAEITNRSPRTIETMIYRIRKKLGLASDVKIPLYLQKFL</sequence>
<keyword evidence="1" id="KW-0812">Transmembrane</keyword>
<proteinExistence type="predicted"/>
<dbReference type="GO" id="GO:0016987">
    <property type="term" value="F:sigma factor activity"/>
    <property type="evidence" value="ECO:0007669"/>
    <property type="project" value="InterPro"/>
</dbReference>
<dbReference type="Proteomes" id="UP000823612">
    <property type="component" value="Unassembled WGS sequence"/>
</dbReference>
<evidence type="ECO:0000259" key="3">
    <source>
        <dbReference type="SMART" id="SM00421"/>
    </source>
</evidence>
<dbReference type="GO" id="GO:0006352">
    <property type="term" value="P:DNA-templated transcription initiation"/>
    <property type="evidence" value="ECO:0007669"/>
    <property type="project" value="InterPro"/>
</dbReference>
<dbReference type="Pfam" id="PF08281">
    <property type="entry name" value="Sigma70_r4_2"/>
    <property type="match status" value="1"/>
</dbReference>
<reference evidence="4" key="1">
    <citation type="submission" date="2020-10" db="EMBL/GenBank/DDBJ databases">
        <authorList>
            <person name="Gilroy R."/>
        </authorList>
    </citation>
    <scope>NUCLEOTIDE SEQUENCE</scope>
    <source>
        <strain evidence="4">2889</strain>
    </source>
</reference>
<dbReference type="InterPro" id="IPR016032">
    <property type="entry name" value="Sig_transdc_resp-reg_C-effctor"/>
</dbReference>
<dbReference type="Pfam" id="PF13181">
    <property type="entry name" value="TPR_8"/>
    <property type="match status" value="1"/>
</dbReference>
<dbReference type="InterPro" id="IPR036388">
    <property type="entry name" value="WH-like_DNA-bd_sf"/>
</dbReference>
<dbReference type="SUPFAM" id="SSF48452">
    <property type="entry name" value="TPR-like"/>
    <property type="match status" value="2"/>
</dbReference>
<dbReference type="EMBL" id="JADIMZ010000032">
    <property type="protein sequence ID" value="MBO8432130.1"/>
    <property type="molecule type" value="Genomic_DNA"/>
</dbReference>
<organism evidence="4 5">
    <name type="scientific">Candidatus Pullibacteroides excrementavium</name>
    <dbReference type="NCBI Taxonomy" id="2840905"/>
    <lineage>
        <taxon>Bacteria</taxon>
        <taxon>Pseudomonadati</taxon>
        <taxon>Bacteroidota</taxon>
        <taxon>Bacteroidia</taxon>
        <taxon>Bacteroidales</taxon>
        <taxon>Candidatus Pullibacteroides</taxon>
    </lineage>
</organism>
<keyword evidence="2" id="KW-0732">Signal</keyword>
<name>A0A9D9DU27_9BACT</name>
<dbReference type="AlphaFoldDB" id="A0A9D9DU27"/>
<dbReference type="GO" id="GO:0003677">
    <property type="term" value="F:DNA binding"/>
    <property type="evidence" value="ECO:0007669"/>
    <property type="project" value="InterPro"/>
</dbReference>
<evidence type="ECO:0000256" key="2">
    <source>
        <dbReference type="SAM" id="SignalP"/>
    </source>
</evidence>
<dbReference type="SMART" id="SM00028">
    <property type="entry name" value="TPR"/>
    <property type="match status" value="4"/>
</dbReference>